<keyword evidence="2" id="KW-1185">Reference proteome</keyword>
<sequence>MFGFGKKHTTIRVEFVKQGESAPFMRSDVPIDSLPDTFEIDTTLHIKEEEWQVVSALPPQKSEFRKTGKVTIELAQYETTMVDPSQILFSLPTINDAVPEQESAPSLENMLVRHEDDWRQTEFVSQTQQDAISLEFNDIVNIYHHQRQEAGFTQLHLRKRISQPLNDDTLTLAALHQSFSVEHIYAGVAFSRVAAVITHGFALRLTSGFTLWGQTDQLGHIVALNLQQEPDAKADMISAEMDRFLADYRLLLVDWVRVFSCGQEGASFSQFDD</sequence>
<evidence type="ECO:0000313" key="1">
    <source>
        <dbReference type="EMBL" id="SQI42277.1"/>
    </source>
</evidence>
<protein>
    <submittedName>
        <fullName evidence="1">Uncharacterized protein</fullName>
    </submittedName>
</protein>
<dbReference type="EMBL" id="LS483470">
    <property type="protein sequence ID" value="SQI42277.1"/>
    <property type="molecule type" value="Genomic_DNA"/>
</dbReference>
<proteinExistence type="predicted"/>
<organism evidence="1 2">
    <name type="scientific">Leminorella richardii</name>
    <dbReference type="NCBI Taxonomy" id="158841"/>
    <lineage>
        <taxon>Bacteria</taxon>
        <taxon>Pseudomonadati</taxon>
        <taxon>Pseudomonadota</taxon>
        <taxon>Gammaproteobacteria</taxon>
        <taxon>Enterobacterales</taxon>
        <taxon>Budviciaceae</taxon>
        <taxon>Leminorella</taxon>
    </lineage>
</organism>
<reference evidence="1 2" key="1">
    <citation type="submission" date="2018-06" db="EMBL/GenBank/DDBJ databases">
        <authorList>
            <consortium name="Pathogen Informatics"/>
            <person name="Doyle S."/>
        </authorList>
    </citation>
    <scope>NUCLEOTIDE SEQUENCE [LARGE SCALE GENOMIC DNA]</scope>
    <source>
        <strain evidence="1 2">NCTC12151</strain>
    </source>
</reference>
<dbReference type="Proteomes" id="UP000249005">
    <property type="component" value="Chromosome 1"/>
</dbReference>
<gene>
    <name evidence="1" type="ORF">NCTC12151_02517</name>
</gene>
<accession>A0A2X4UR40</accession>
<name>A0A2X4UR40_9GAMM</name>
<dbReference type="KEGG" id="lri:NCTC12151_02517"/>
<evidence type="ECO:0000313" key="2">
    <source>
        <dbReference type="Proteomes" id="UP000249005"/>
    </source>
</evidence>
<dbReference type="AlphaFoldDB" id="A0A2X4UR40"/>